<reference evidence="2" key="1">
    <citation type="submission" date="2016-10" db="EMBL/GenBank/DDBJ databases">
        <authorList>
            <person name="Varghese N."/>
            <person name="Submissions S."/>
        </authorList>
    </citation>
    <scope>NUCLEOTIDE SEQUENCE [LARGE SCALE GENOMIC DNA]</scope>
    <source>
        <strain evidence="2">DSM 19110</strain>
    </source>
</reference>
<name>A0A1G9JIU7_9SPHI</name>
<organism evidence="1 2">
    <name type="scientific">Pedobacter steynii</name>
    <dbReference type="NCBI Taxonomy" id="430522"/>
    <lineage>
        <taxon>Bacteria</taxon>
        <taxon>Pseudomonadati</taxon>
        <taxon>Bacteroidota</taxon>
        <taxon>Sphingobacteriia</taxon>
        <taxon>Sphingobacteriales</taxon>
        <taxon>Sphingobacteriaceae</taxon>
        <taxon>Pedobacter</taxon>
    </lineage>
</organism>
<evidence type="ECO:0000313" key="1">
    <source>
        <dbReference type="EMBL" id="SDL37321.1"/>
    </source>
</evidence>
<evidence type="ECO:0008006" key="3">
    <source>
        <dbReference type="Google" id="ProtNLM"/>
    </source>
</evidence>
<evidence type="ECO:0000313" key="2">
    <source>
        <dbReference type="Proteomes" id="UP000183200"/>
    </source>
</evidence>
<protein>
    <recommendedName>
        <fullName evidence="3">Lipoprotein</fullName>
    </recommendedName>
</protein>
<gene>
    <name evidence="1" type="ORF">SAMN05421820_101274</name>
</gene>
<dbReference type="RefSeq" id="WP_074604225.1">
    <property type="nucleotide sequence ID" value="NZ_FNGY01000001.1"/>
</dbReference>
<proteinExistence type="predicted"/>
<dbReference type="OrthoDB" id="621150at2"/>
<dbReference type="PROSITE" id="PS51257">
    <property type="entry name" value="PROKAR_LIPOPROTEIN"/>
    <property type="match status" value="1"/>
</dbReference>
<dbReference type="Proteomes" id="UP000183200">
    <property type="component" value="Unassembled WGS sequence"/>
</dbReference>
<sequence length="512" mass="57585">MNIVKNLGFLRITGTFGLLIILSACNNNKNTSATDPFAKVNLYDQELGKRIEAYDQTIAPNNANSKSGNPALYIDFSSGINKAFAEPGIKEMMNTCFNTVLAQKFDVYKLGSNQITLLNIANTTELGQQVSDPAQYGDIWAPIQSAVEKIVAGNNDALLITDFEEWQKNIEVTRTAFLKIPFSQWLEKGNTIHFFIADYKEGPVDKHLYFTVFNCGNPNESSMISKLESKLEPFTTRFDLSNKSYKLRTGYPGEKSGGIFYDPSGKKDNDKNVLDLKDSYVNGLKKGNHFEFYPLGVDWNTIDKLHASYASQQQFNDFFRKLYIDLSNEDSYSFGDFDVKVSDVSTDFENFAKTEEAKKHRPKLTKGADGEAKFADQETDDIATACYDTNGKIKEQWIYKSTPAIPVNEVFTFNKSLFNNTKTSDTKNVEFGVSFDPRFSLKNIPNPKGLLKVDLLLNTATPNLAGEKLSKLQWVNAKGTANTALYESVKNTLQELKPAHKVIYSYYIKTQQ</sequence>
<dbReference type="AlphaFoldDB" id="A0A1G9JIU7"/>
<accession>A0A1G9JIU7</accession>
<dbReference type="EMBL" id="FNGY01000001">
    <property type="protein sequence ID" value="SDL37321.1"/>
    <property type="molecule type" value="Genomic_DNA"/>
</dbReference>
<keyword evidence="2" id="KW-1185">Reference proteome</keyword>